<reference evidence="3" key="2">
    <citation type="submission" date="2018-05" db="EMBL/GenBank/DDBJ databases">
        <authorList>
            <person name="Lanie J.A."/>
            <person name="Ng W.-L."/>
            <person name="Kazmierczak K.M."/>
            <person name="Andrzejewski T.M."/>
            <person name="Davidsen T.M."/>
            <person name="Wayne K.J."/>
            <person name="Tettelin H."/>
            <person name="Glass J.I."/>
            <person name="Rusch D."/>
            <person name="Podicherti R."/>
            <person name="Tsui H.-C.T."/>
            <person name="Winkler M.E."/>
        </authorList>
    </citation>
    <scope>NUCLEOTIDE SEQUENCE</scope>
    <source>
        <strain evidence="3">ZC4RG45</strain>
    </source>
</reference>
<evidence type="ECO:0000313" key="3">
    <source>
        <dbReference type="EMBL" id="PZM91671.1"/>
    </source>
</evidence>
<dbReference type="InterPro" id="IPR041490">
    <property type="entry name" value="KstR2_TetR_C"/>
</dbReference>
<proteinExistence type="predicted"/>
<protein>
    <recommendedName>
        <fullName evidence="1">HTH-type transcriptional repressor KstR2 C-terminal domain-containing protein</fullName>
    </recommendedName>
</protein>
<dbReference type="Pfam" id="PF17932">
    <property type="entry name" value="TetR_C_24"/>
    <property type="match status" value="1"/>
</dbReference>
<sequence length="121" mass="13786">SDLDPAAKFRAAFLTHVSTNFEIGGASTARLFLLDWRYLTGKELEHVLQLRRAYEKLWDDLLEEGVAAGVFRKDMDTHMTRLVPISVANWAIMWFDPNGPRSVEEVFGKVADEMLQGFLAR</sequence>
<dbReference type="EMBL" id="QGUI02000401">
    <property type="protein sequence ID" value="MFO7194253.1"/>
    <property type="molecule type" value="Genomic_DNA"/>
</dbReference>
<evidence type="ECO:0000313" key="4">
    <source>
        <dbReference type="Proteomes" id="UP000249324"/>
    </source>
</evidence>
<dbReference type="AlphaFoldDB" id="A0A2W4IYW5"/>
<dbReference type="EMBL" id="QGUI01000750">
    <property type="protein sequence ID" value="PZM91671.1"/>
    <property type="molecule type" value="Genomic_DNA"/>
</dbReference>
<dbReference type="SUPFAM" id="SSF48498">
    <property type="entry name" value="Tetracyclin repressor-like, C-terminal domain"/>
    <property type="match status" value="1"/>
</dbReference>
<name>A0A2W4IYW5_9PSEU</name>
<dbReference type="Proteomes" id="UP000249324">
    <property type="component" value="Unassembled WGS sequence"/>
</dbReference>
<reference evidence="2" key="1">
    <citation type="submission" date="2018-05" db="EMBL/GenBank/DDBJ databases">
        <authorList>
            <person name="Moura L."/>
            <person name="Setubal J.C."/>
        </authorList>
    </citation>
    <scope>NUCLEOTIDE SEQUENCE</scope>
    <source>
        <strain evidence="2">ZC4RG45</strain>
    </source>
</reference>
<dbReference type="InterPro" id="IPR036271">
    <property type="entry name" value="Tet_transcr_reg_TetR-rel_C_sf"/>
</dbReference>
<dbReference type="Gene3D" id="1.10.357.10">
    <property type="entry name" value="Tetracycline Repressor, domain 2"/>
    <property type="match status" value="1"/>
</dbReference>
<feature type="non-terminal residue" evidence="3">
    <location>
        <position position="1"/>
    </location>
</feature>
<accession>A0A2W4IYW5</accession>
<feature type="domain" description="HTH-type transcriptional repressor KstR2 C-terminal" evidence="1">
    <location>
        <begin position="3"/>
        <end position="117"/>
    </location>
</feature>
<evidence type="ECO:0000313" key="2">
    <source>
        <dbReference type="EMBL" id="MFO7194253.1"/>
    </source>
</evidence>
<gene>
    <name evidence="2" type="ORF">DIU77_018595</name>
    <name evidence="3" type="ORF">DIU77_16585</name>
</gene>
<evidence type="ECO:0000259" key="1">
    <source>
        <dbReference type="Pfam" id="PF17932"/>
    </source>
</evidence>
<comment type="caution">
    <text evidence="3">The sequence shown here is derived from an EMBL/GenBank/DDBJ whole genome shotgun (WGS) entry which is preliminary data.</text>
</comment>
<dbReference type="STRING" id="1111738.GCA_000427905_03023"/>
<reference evidence="2" key="4">
    <citation type="submission" date="2023-08" db="EMBL/GenBank/DDBJ databases">
        <authorList>
            <person name="Guima S.E.S."/>
            <person name="Martins L.F."/>
            <person name="Silva A.M."/>
            <person name="Setubal J.C."/>
        </authorList>
    </citation>
    <scope>NUCLEOTIDE SEQUENCE</scope>
    <source>
        <strain evidence="2">ZC4RG45</strain>
    </source>
</reference>
<organism evidence="3">
    <name type="scientific">Thermocrispum agreste</name>
    <dbReference type="NCBI Taxonomy" id="37925"/>
    <lineage>
        <taxon>Bacteria</taxon>
        <taxon>Bacillati</taxon>
        <taxon>Actinomycetota</taxon>
        <taxon>Actinomycetes</taxon>
        <taxon>Pseudonocardiales</taxon>
        <taxon>Pseudonocardiaceae</taxon>
        <taxon>Thermocrispum</taxon>
    </lineage>
</organism>
<reference evidence="2 4" key="3">
    <citation type="journal article" date="2021" name="BMC Genomics">
        <title>Genome-resolved metagenome and metatranscriptome analyses of thermophilic composting reveal key bacterial players and their metabolic interactions.</title>
        <authorList>
            <person name="Braga L.P.P."/>
            <person name="Pereira R.V."/>
            <person name="Martins L.F."/>
            <person name="Moura L.M.S."/>
            <person name="Sanchez F.B."/>
            <person name="Patane J.S.L."/>
            <person name="da Silva A.M."/>
            <person name="Setubal J.C."/>
        </authorList>
    </citation>
    <scope>NUCLEOTIDE SEQUENCE [LARGE SCALE GENOMIC DNA]</scope>
    <source>
        <strain evidence="2">ZC4RG45</strain>
    </source>
</reference>